<dbReference type="Gene3D" id="2.30.30.110">
    <property type="match status" value="1"/>
</dbReference>
<organism evidence="3 4">
    <name type="scientific">Cyanomargarita calcarea GSE-NOS-MK-12-04C</name>
    <dbReference type="NCBI Taxonomy" id="2839659"/>
    <lineage>
        <taxon>Bacteria</taxon>
        <taxon>Bacillati</taxon>
        <taxon>Cyanobacteriota</taxon>
        <taxon>Cyanophyceae</taxon>
        <taxon>Nostocales</taxon>
        <taxon>Cyanomargaritaceae</taxon>
        <taxon>Cyanomargarita</taxon>
    </lineage>
</organism>
<dbReference type="PANTHER" id="PTHR33988:SF2">
    <property type="entry name" value="ENDORIBONUCLEASE MAZF"/>
    <property type="match status" value="1"/>
</dbReference>
<accession>A0A951QJH6</accession>
<dbReference type="PANTHER" id="PTHR33988">
    <property type="entry name" value="ENDORIBONUCLEASE MAZF-RELATED"/>
    <property type="match status" value="1"/>
</dbReference>
<dbReference type="GO" id="GO:0004521">
    <property type="term" value="F:RNA endonuclease activity"/>
    <property type="evidence" value="ECO:0007669"/>
    <property type="project" value="TreeGrafter"/>
</dbReference>
<reference evidence="3" key="2">
    <citation type="journal article" date="2022" name="Microbiol. Resour. Announc.">
        <title>Metagenome Sequencing to Explore Phylogenomics of Terrestrial Cyanobacteria.</title>
        <authorList>
            <person name="Ward R.D."/>
            <person name="Stajich J.E."/>
            <person name="Johansen J.R."/>
            <person name="Huntemann M."/>
            <person name="Clum A."/>
            <person name="Foster B."/>
            <person name="Foster B."/>
            <person name="Roux S."/>
            <person name="Palaniappan K."/>
            <person name="Varghese N."/>
            <person name="Mukherjee S."/>
            <person name="Reddy T.B.K."/>
            <person name="Daum C."/>
            <person name="Copeland A."/>
            <person name="Chen I.A."/>
            <person name="Ivanova N.N."/>
            <person name="Kyrpides N.C."/>
            <person name="Shapiro N."/>
            <person name="Eloe-Fadrosh E.A."/>
            <person name="Pietrasiak N."/>
        </authorList>
    </citation>
    <scope>NUCLEOTIDE SEQUENCE</scope>
    <source>
        <strain evidence="3">GSE-NOS-MK-12-04C</strain>
    </source>
</reference>
<evidence type="ECO:0000313" key="3">
    <source>
        <dbReference type="EMBL" id="MBW4666158.1"/>
    </source>
</evidence>
<proteinExistence type="inferred from homology"/>
<reference evidence="3" key="1">
    <citation type="submission" date="2021-05" db="EMBL/GenBank/DDBJ databases">
        <authorList>
            <person name="Pietrasiak N."/>
            <person name="Ward R."/>
            <person name="Stajich J.E."/>
            <person name="Kurbessoian T."/>
        </authorList>
    </citation>
    <scope>NUCLEOTIDE SEQUENCE</scope>
    <source>
        <strain evidence="3">GSE-NOS-MK-12-04C</strain>
    </source>
</reference>
<name>A0A951QJH6_9CYAN</name>
<dbReference type="EMBL" id="JAHHGZ010000002">
    <property type="protein sequence ID" value="MBW4666158.1"/>
    <property type="molecule type" value="Genomic_DNA"/>
</dbReference>
<dbReference type="Proteomes" id="UP000729701">
    <property type="component" value="Unassembled WGS sequence"/>
</dbReference>
<evidence type="ECO:0000256" key="2">
    <source>
        <dbReference type="ARBA" id="ARBA00022649"/>
    </source>
</evidence>
<dbReference type="GO" id="GO:0016075">
    <property type="term" value="P:rRNA catabolic process"/>
    <property type="evidence" value="ECO:0007669"/>
    <property type="project" value="TreeGrafter"/>
</dbReference>
<dbReference type="InterPro" id="IPR003477">
    <property type="entry name" value="PemK-like"/>
</dbReference>
<keyword evidence="2" id="KW-1277">Toxin-antitoxin system</keyword>
<gene>
    <name evidence="3" type="ORF">KME60_01645</name>
</gene>
<comment type="similarity">
    <text evidence="1">Belongs to the PemK/MazF family.</text>
</comment>
<dbReference type="Pfam" id="PF02452">
    <property type="entry name" value="PemK_toxin"/>
    <property type="match status" value="1"/>
</dbReference>
<evidence type="ECO:0000313" key="4">
    <source>
        <dbReference type="Proteomes" id="UP000729701"/>
    </source>
</evidence>
<dbReference type="SUPFAM" id="SSF50118">
    <property type="entry name" value="Cell growth inhibitor/plasmid maintenance toxic component"/>
    <property type="match status" value="1"/>
</dbReference>
<evidence type="ECO:0000256" key="1">
    <source>
        <dbReference type="ARBA" id="ARBA00007521"/>
    </source>
</evidence>
<protein>
    <submittedName>
        <fullName evidence="3">Type II toxin-antitoxin system PemK/MazF family toxin</fullName>
    </submittedName>
</protein>
<dbReference type="AlphaFoldDB" id="A0A951QJH6"/>
<sequence>MNLQRGDVVLCRMPMPSTGLQEFKIRPAVIISGNRLNEILDDVMVVPCTSNTSRTLTATQYLIIGEEIAIAGIRIESVIRCESIFTLNKSMILRRLGSLSSETINEVNRCLIQALEL</sequence>
<dbReference type="InterPro" id="IPR011067">
    <property type="entry name" value="Plasmid_toxin/cell-grow_inhib"/>
</dbReference>
<dbReference type="GO" id="GO:0006402">
    <property type="term" value="P:mRNA catabolic process"/>
    <property type="evidence" value="ECO:0007669"/>
    <property type="project" value="TreeGrafter"/>
</dbReference>
<dbReference type="GO" id="GO:0003677">
    <property type="term" value="F:DNA binding"/>
    <property type="evidence" value="ECO:0007669"/>
    <property type="project" value="InterPro"/>
</dbReference>
<comment type="caution">
    <text evidence="3">The sequence shown here is derived from an EMBL/GenBank/DDBJ whole genome shotgun (WGS) entry which is preliminary data.</text>
</comment>